<protein>
    <submittedName>
        <fullName evidence="1">Adhesion regulating molecule</fullName>
    </submittedName>
</protein>
<proteinExistence type="predicted"/>
<name>A0ACB8TWV0_9APHY</name>
<gene>
    <name evidence="1" type="ORF">BDY19DRAFT_960005</name>
</gene>
<evidence type="ECO:0000313" key="1">
    <source>
        <dbReference type="EMBL" id="KAI0086466.1"/>
    </source>
</evidence>
<dbReference type="EMBL" id="MU274923">
    <property type="protein sequence ID" value="KAI0086466.1"/>
    <property type="molecule type" value="Genomic_DNA"/>
</dbReference>
<evidence type="ECO:0000313" key="2">
    <source>
        <dbReference type="Proteomes" id="UP001055072"/>
    </source>
</evidence>
<dbReference type="Proteomes" id="UP001055072">
    <property type="component" value="Unassembled WGS sequence"/>
</dbReference>
<keyword evidence="2" id="KW-1185">Reference proteome</keyword>
<comment type="caution">
    <text evidence="1">The sequence shown here is derived from an EMBL/GenBank/DDBJ whole genome shotgun (WGS) entry which is preliminary data.</text>
</comment>
<accession>A0ACB8TWV0</accession>
<sequence length="292" mass="32191">MADARIAFKAGRAFRRENTNWVDPSPTKGAIVLQNGDDGLLHFIWRNRVTNEAEEDLILFPGDASFVKVEQSAWGRTYVLKFLSSNQRHFFWLQDADETRDREFITNVNRLLVDPEAVPIWYAAGYTPEAVQQAEAAPEASTSTQLPTESSATVGEAHEPTAEELAHVRQLISSMGGQPQGGRPEFLLQDILTPANLLPLFTSHPEIVPSLFPYLPPDLPTPPSAEVLQQIISSPQFRSAVRSFDIALSTGALQGFVRSLGLPEEAGSGFEAFLQAIQRQAEQEGDNSMDTD</sequence>
<reference evidence="1" key="1">
    <citation type="journal article" date="2021" name="Environ. Microbiol.">
        <title>Gene family expansions and transcriptome signatures uncover fungal adaptations to wood decay.</title>
        <authorList>
            <person name="Hage H."/>
            <person name="Miyauchi S."/>
            <person name="Viragh M."/>
            <person name="Drula E."/>
            <person name="Min B."/>
            <person name="Chaduli D."/>
            <person name="Navarro D."/>
            <person name="Favel A."/>
            <person name="Norest M."/>
            <person name="Lesage-Meessen L."/>
            <person name="Balint B."/>
            <person name="Merenyi Z."/>
            <person name="de Eugenio L."/>
            <person name="Morin E."/>
            <person name="Martinez A.T."/>
            <person name="Baldrian P."/>
            <person name="Stursova M."/>
            <person name="Martinez M.J."/>
            <person name="Novotny C."/>
            <person name="Magnuson J.K."/>
            <person name="Spatafora J.W."/>
            <person name="Maurice S."/>
            <person name="Pangilinan J."/>
            <person name="Andreopoulos W."/>
            <person name="LaButti K."/>
            <person name="Hundley H."/>
            <person name="Na H."/>
            <person name="Kuo A."/>
            <person name="Barry K."/>
            <person name="Lipzen A."/>
            <person name="Henrissat B."/>
            <person name="Riley R."/>
            <person name="Ahrendt S."/>
            <person name="Nagy L.G."/>
            <person name="Grigoriev I.V."/>
            <person name="Martin F."/>
            <person name="Rosso M.N."/>
        </authorList>
    </citation>
    <scope>NUCLEOTIDE SEQUENCE</scope>
    <source>
        <strain evidence="1">CBS 384.51</strain>
    </source>
</reference>
<organism evidence="1 2">
    <name type="scientific">Irpex rosettiformis</name>
    <dbReference type="NCBI Taxonomy" id="378272"/>
    <lineage>
        <taxon>Eukaryota</taxon>
        <taxon>Fungi</taxon>
        <taxon>Dikarya</taxon>
        <taxon>Basidiomycota</taxon>
        <taxon>Agaricomycotina</taxon>
        <taxon>Agaricomycetes</taxon>
        <taxon>Polyporales</taxon>
        <taxon>Irpicaceae</taxon>
        <taxon>Irpex</taxon>
    </lineage>
</organism>